<protein>
    <submittedName>
        <fullName evidence="2">Calpain-like cysteine peptidase</fullName>
    </submittedName>
</protein>
<evidence type="ECO:0000313" key="3">
    <source>
        <dbReference type="Proteomes" id="UP000419144"/>
    </source>
</evidence>
<feature type="compositionally biased region" description="Basic residues" evidence="1">
    <location>
        <begin position="198"/>
        <end position="208"/>
    </location>
</feature>
<gene>
    <name evidence="2" type="ORF">LtaPh_2705221</name>
</gene>
<dbReference type="EMBL" id="BLBS01000037">
    <property type="protein sequence ID" value="GET89696.1"/>
    <property type="molecule type" value="Genomic_DNA"/>
</dbReference>
<sequence>MSATSASLSRSALSCSAVSGVSMLCSTARSLAFIATARSRARFRSSSPRRAASFASAPVPVRMRRSRSTSISWKAASVSSGSSDVSTPSYNSARTLPRSPSFSCSAISTARAFSSVSLSAMLFGSPEPLSFSSARCASFAQNSASSSIGSSSRGIPAGSGARYARSPASRLRANSPARASSCASRAATLDPFPGVHTARARSCSKRRNSASSSSGSARRGTPCTAFGRYISRSAAFMLSAMADARSFIVSKSHCSVPTSGLPVSSIFMYAASASRYSASSLSGSVSVGRPPYSAAKHLERCSATRRSASDFTRFCISSSSALIASAFFSGFFLSSRSRRSMSATSASLSRSALSCSAVSGVSMLCSTARSLAFIATARSRARFRSSSPRRAASFASAPVPVRMRRSRSTSISWKAASVSSGSSDVSTPSYNSARTLPRSPSFSCSAISTARAFSSVSLSAMLFGSPEPLSFSSARCASFAQNSASSSIGSSSRGIPAGSGARYARSPASRLRANSPARASSCASRAATLDPFPGVHTARARSCSKRRNSASSSSGSARRGTPCTAFGRYVSRSAAFMLSAMADARSFILSKSFRSATGSALPESSIFMYAASASRYSASSLSGSVPVGRPP</sequence>
<dbReference type="VEuPathDB" id="TriTrypDB:LtaPh_2705221"/>
<feature type="compositionally biased region" description="Low complexity" evidence="1">
    <location>
        <begin position="549"/>
        <end position="559"/>
    </location>
</feature>
<dbReference type="AlphaFoldDB" id="A0A640KIZ6"/>
<dbReference type="Proteomes" id="UP000419144">
    <property type="component" value="Unassembled WGS sequence"/>
</dbReference>
<proteinExistence type="predicted"/>
<keyword evidence="3" id="KW-1185">Reference proteome</keyword>
<comment type="caution">
    <text evidence="2">The sequence shown here is derived from an EMBL/GenBank/DDBJ whole genome shotgun (WGS) entry which is preliminary data.</text>
</comment>
<evidence type="ECO:0000256" key="1">
    <source>
        <dbReference type="SAM" id="MobiDB-lite"/>
    </source>
</evidence>
<feature type="compositionally biased region" description="Low complexity" evidence="1">
    <location>
        <begin position="209"/>
        <end position="219"/>
    </location>
</feature>
<feature type="compositionally biased region" description="Basic residues" evidence="1">
    <location>
        <begin position="538"/>
        <end position="548"/>
    </location>
</feature>
<reference evidence="2" key="1">
    <citation type="submission" date="2019-11" db="EMBL/GenBank/DDBJ databases">
        <title>Leishmania tarentolae CDS.</title>
        <authorList>
            <person name="Goto Y."/>
            <person name="Yamagishi J."/>
        </authorList>
    </citation>
    <scope>NUCLEOTIDE SEQUENCE [LARGE SCALE GENOMIC DNA]</scope>
    <source>
        <strain evidence="2">Parrot Tar II</strain>
    </source>
</reference>
<organism evidence="2 3">
    <name type="scientific">Leishmania tarentolae</name>
    <name type="common">Sauroleishmania tarentolae</name>
    <dbReference type="NCBI Taxonomy" id="5689"/>
    <lineage>
        <taxon>Eukaryota</taxon>
        <taxon>Discoba</taxon>
        <taxon>Euglenozoa</taxon>
        <taxon>Kinetoplastea</taxon>
        <taxon>Metakinetoplastina</taxon>
        <taxon>Trypanosomatida</taxon>
        <taxon>Trypanosomatidae</taxon>
        <taxon>Leishmaniinae</taxon>
        <taxon>Leishmania</taxon>
        <taxon>lizard Leishmania</taxon>
    </lineage>
</organism>
<evidence type="ECO:0000313" key="2">
    <source>
        <dbReference type="EMBL" id="GET89696.1"/>
    </source>
</evidence>
<feature type="region of interest" description="Disordered" evidence="1">
    <location>
        <begin position="538"/>
        <end position="561"/>
    </location>
</feature>
<name>A0A640KIZ6_LEITA</name>
<feature type="region of interest" description="Disordered" evidence="1">
    <location>
        <begin position="198"/>
        <end position="220"/>
    </location>
</feature>
<accession>A0A640KIZ6</accession>